<evidence type="ECO:0000313" key="2">
    <source>
        <dbReference type="EMBL" id="EGF98251.1"/>
    </source>
</evidence>
<dbReference type="KEGG" id="mlr:MELLADRAFT_96050"/>
<sequence length="192" mass="21271">MGRLTSWARPFLAPYVAMEDGMAPLLDSFKVLYQITPRSDLNMSPCVPHQKTTPTLPPDESTDADQPVEPAGDPPRRHSTRVTTLRRQSSMTIPPKDSQKSIVQSDSDTSVHVVEKKNKKQSQSRTAESTRTEESKSEASQSEASSARGHHKKTKKKTQPSSKPKTSKRPKKTTMVTLKDAKTQAQCTDQAL</sequence>
<name>F4SAS5_MELLP</name>
<reference evidence="3" key="1">
    <citation type="journal article" date="2011" name="Proc. Natl. Acad. Sci. U.S.A.">
        <title>Obligate biotrophy features unraveled by the genomic analysis of rust fungi.</title>
        <authorList>
            <person name="Duplessis S."/>
            <person name="Cuomo C.A."/>
            <person name="Lin Y.-C."/>
            <person name="Aerts A."/>
            <person name="Tisserant E."/>
            <person name="Veneault-Fourrey C."/>
            <person name="Joly D.L."/>
            <person name="Hacquard S."/>
            <person name="Amselem J."/>
            <person name="Cantarel B.L."/>
            <person name="Chiu R."/>
            <person name="Coutinho P.M."/>
            <person name="Feau N."/>
            <person name="Field M."/>
            <person name="Frey P."/>
            <person name="Gelhaye E."/>
            <person name="Goldberg J."/>
            <person name="Grabherr M.G."/>
            <person name="Kodira C.D."/>
            <person name="Kohler A."/>
            <person name="Kuees U."/>
            <person name="Lindquist E.A."/>
            <person name="Lucas S.M."/>
            <person name="Mago R."/>
            <person name="Mauceli E."/>
            <person name="Morin E."/>
            <person name="Murat C."/>
            <person name="Pangilinan J.L."/>
            <person name="Park R."/>
            <person name="Pearson M."/>
            <person name="Quesneville H."/>
            <person name="Rouhier N."/>
            <person name="Sakthikumar S."/>
            <person name="Salamov A.A."/>
            <person name="Schmutz J."/>
            <person name="Selles B."/>
            <person name="Shapiro H."/>
            <person name="Tanguay P."/>
            <person name="Tuskan G.A."/>
            <person name="Henrissat B."/>
            <person name="Van de Peer Y."/>
            <person name="Rouze P."/>
            <person name="Ellis J.G."/>
            <person name="Dodds P.N."/>
            <person name="Schein J.E."/>
            <person name="Zhong S."/>
            <person name="Hamelin R.C."/>
            <person name="Grigoriev I.V."/>
            <person name="Szabo L.J."/>
            <person name="Martin F."/>
        </authorList>
    </citation>
    <scope>NUCLEOTIDE SEQUENCE [LARGE SCALE GENOMIC DNA]</scope>
    <source>
        <strain evidence="3">98AG31 / pathotype 3-4-7</strain>
    </source>
</reference>
<evidence type="ECO:0000256" key="1">
    <source>
        <dbReference type="SAM" id="MobiDB-lite"/>
    </source>
</evidence>
<gene>
    <name evidence="2" type="ORF">MELLADRAFT_96050</name>
</gene>
<feature type="compositionally biased region" description="Polar residues" evidence="1">
    <location>
        <begin position="183"/>
        <end position="192"/>
    </location>
</feature>
<protein>
    <submittedName>
        <fullName evidence="2">Uncharacterized protein</fullName>
    </submittedName>
</protein>
<keyword evidence="3" id="KW-1185">Reference proteome</keyword>
<organism evidence="3">
    <name type="scientific">Melampsora larici-populina (strain 98AG31 / pathotype 3-4-7)</name>
    <name type="common">Poplar leaf rust fungus</name>
    <dbReference type="NCBI Taxonomy" id="747676"/>
    <lineage>
        <taxon>Eukaryota</taxon>
        <taxon>Fungi</taxon>
        <taxon>Dikarya</taxon>
        <taxon>Basidiomycota</taxon>
        <taxon>Pucciniomycotina</taxon>
        <taxon>Pucciniomycetes</taxon>
        <taxon>Pucciniales</taxon>
        <taxon>Melampsoraceae</taxon>
        <taxon>Melampsora</taxon>
    </lineage>
</organism>
<dbReference type="RefSeq" id="XP_007418492.1">
    <property type="nucleotide sequence ID" value="XM_007418430.1"/>
</dbReference>
<evidence type="ECO:0000313" key="3">
    <source>
        <dbReference type="Proteomes" id="UP000001072"/>
    </source>
</evidence>
<feature type="compositionally biased region" description="Polar residues" evidence="1">
    <location>
        <begin position="81"/>
        <end position="92"/>
    </location>
</feature>
<accession>F4SAS5</accession>
<dbReference type="HOGENOM" id="CLU_1415483_0_0_1"/>
<dbReference type="EMBL" id="GL883181">
    <property type="protein sequence ID" value="EGF98251.1"/>
    <property type="molecule type" value="Genomic_DNA"/>
</dbReference>
<feature type="compositionally biased region" description="Low complexity" evidence="1">
    <location>
        <begin position="138"/>
        <end position="147"/>
    </location>
</feature>
<dbReference type="Proteomes" id="UP000001072">
    <property type="component" value="Unassembled WGS sequence"/>
</dbReference>
<dbReference type="VEuPathDB" id="FungiDB:MELLADRAFT_96050"/>
<feature type="compositionally biased region" description="Basic residues" evidence="1">
    <location>
        <begin position="148"/>
        <end position="158"/>
    </location>
</feature>
<feature type="compositionally biased region" description="Polar residues" evidence="1">
    <location>
        <begin position="100"/>
        <end position="110"/>
    </location>
</feature>
<dbReference type="GeneID" id="18937459"/>
<feature type="region of interest" description="Disordered" evidence="1">
    <location>
        <begin position="40"/>
        <end position="192"/>
    </location>
</feature>
<proteinExistence type="predicted"/>
<dbReference type="InParanoid" id="F4SAS5"/>
<feature type="compositionally biased region" description="Basic and acidic residues" evidence="1">
    <location>
        <begin position="128"/>
        <end position="137"/>
    </location>
</feature>
<dbReference type="AlphaFoldDB" id="F4SAS5"/>